<evidence type="ECO:0000256" key="2">
    <source>
        <dbReference type="ARBA" id="ARBA00004496"/>
    </source>
</evidence>
<keyword evidence="12 15" id="KW-0460">Magnesium</keyword>
<evidence type="ECO:0000256" key="4">
    <source>
        <dbReference type="ARBA" id="ARBA00008391"/>
    </source>
</evidence>
<proteinExistence type="inferred from homology"/>
<dbReference type="GO" id="GO:0032263">
    <property type="term" value="P:GMP salvage"/>
    <property type="evidence" value="ECO:0007669"/>
    <property type="project" value="TreeGrafter"/>
</dbReference>
<dbReference type="GO" id="GO:0005829">
    <property type="term" value="C:cytosol"/>
    <property type="evidence" value="ECO:0007669"/>
    <property type="project" value="TreeGrafter"/>
</dbReference>
<comment type="caution">
    <text evidence="17">The sequence shown here is derived from an EMBL/GenBank/DDBJ whole genome shotgun (WGS) entry which is preliminary data.</text>
</comment>
<dbReference type="GO" id="GO:0004422">
    <property type="term" value="F:hypoxanthine phosphoribosyltransferase activity"/>
    <property type="evidence" value="ECO:0007669"/>
    <property type="project" value="InterPro"/>
</dbReference>
<evidence type="ECO:0000256" key="15">
    <source>
        <dbReference type="RuleBase" id="RU364099"/>
    </source>
</evidence>
<comment type="catalytic activity">
    <reaction evidence="14">
        <text>IMP + diphosphate = hypoxanthine + 5-phospho-alpha-D-ribose 1-diphosphate</text>
        <dbReference type="Rhea" id="RHEA:17973"/>
        <dbReference type="ChEBI" id="CHEBI:17368"/>
        <dbReference type="ChEBI" id="CHEBI:33019"/>
        <dbReference type="ChEBI" id="CHEBI:58017"/>
        <dbReference type="ChEBI" id="CHEBI:58053"/>
        <dbReference type="EC" id="2.4.2.8"/>
    </reaction>
    <physiologicalReaction direction="right-to-left" evidence="14">
        <dbReference type="Rhea" id="RHEA:17975"/>
    </physiologicalReaction>
</comment>
<evidence type="ECO:0000313" key="17">
    <source>
        <dbReference type="EMBL" id="MBO8429926.1"/>
    </source>
</evidence>
<evidence type="ECO:0000256" key="1">
    <source>
        <dbReference type="ARBA" id="ARBA00001946"/>
    </source>
</evidence>
<feature type="domain" description="Phosphoribosyltransferase" evidence="16">
    <location>
        <begin position="16"/>
        <end position="162"/>
    </location>
</feature>
<evidence type="ECO:0000256" key="7">
    <source>
        <dbReference type="ARBA" id="ARBA00022676"/>
    </source>
</evidence>
<dbReference type="GO" id="GO:0006178">
    <property type="term" value="P:guanine salvage"/>
    <property type="evidence" value="ECO:0007669"/>
    <property type="project" value="TreeGrafter"/>
</dbReference>
<protein>
    <recommendedName>
        <fullName evidence="5 15">Hypoxanthine phosphoribosyltransferase</fullName>
        <ecNumber evidence="5 15">2.4.2.8</ecNumber>
    </recommendedName>
</protein>
<dbReference type="Proteomes" id="UP000823632">
    <property type="component" value="Unassembled WGS sequence"/>
</dbReference>
<dbReference type="SUPFAM" id="SSF53271">
    <property type="entry name" value="PRTase-like"/>
    <property type="match status" value="1"/>
</dbReference>
<comment type="cofactor">
    <cofactor evidence="1 15">
        <name>Mg(2+)</name>
        <dbReference type="ChEBI" id="CHEBI:18420"/>
    </cofactor>
</comment>
<name>A0A9D9DM73_9BACT</name>
<evidence type="ECO:0000256" key="6">
    <source>
        <dbReference type="ARBA" id="ARBA00022490"/>
    </source>
</evidence>
<dbReference type="InterPro" id="IPR029057">
    <property type="entry name" value="PRTase-like"/>
</dbReference>
<dbReference type="PANTHER" id="PTHR43340:SF1">
    <property type="entry name" value="HYPOXANTHINE PHOSPHORIBOSYLTRANSFERASE"/>
    <property type="match status" value="1"/>
</dbReference>
<dbReference type="CDD" id="cd06223">
    <property type="entry name" value="PRTases_typeI"/>
    <property type="match status" value="1"/>
</dbReference>
<dbReference type="NCBIfam" id="TIGR01203">
    <property type="entry name" value="HGPRTase"/>
    <property type="match status" value="1"/>
</dbReference>
<evidence type="ECO:0000256" key="5">
    <source>
        <dbReference type="ARBA" id="ARBA00011895"/>
    </source>
</evidence>
<dbReference type="EMBL" id="JADIND010000019">
    <property type="protein sequence ID" value="MBO8429926.1"/>
    <property type="molecule type" value="Genomic_DNA"/>
</dbReference>
<keyword evidence="9 15" id="KW-0479">Metal-binding</keyword>
<gene>
    <name evidence="17" type="primary">hpt</name>
    <name evidence="17" type="ORF">IAC76_00925</name>
</gene>
<keyword evidence="10 15" id="KW-0660">Purine salvage</keyword>
<evidence type="ECO:0000256" key="8">
    <source>
        <dbReference type="ARBA" id="ARBA00022679"/>
    </source>
</evidence>
<dbReference type="EC" id="2.4.2.8" evidence="5 15"/>
<comment type="similarity">
    <text evidence="4 15">Belongs to the purine/pyrimidine phosphoribosyltransferase family.</text>
</comment>
<dbReference type="GO" id="GO:0046100">
    <property type="term" value="P:hypoxanthine metabolic process"/>
    <property type="evidence" value="ECO:0007669"/>
    <property type="project" value="TreeGrafter"/>
</dbReference>
<accession>A0A9D9DM73</accession>
<dbReference type="Gene3D" id="3.40.50.2020">
    <property type="match status" value="1"/>
</dbReference>
<keyword evidence="7 15" id="KW-0328">Glycosyltransferase</keyword>
<organism evidence="17 18">
    <name type="scientific">Candidatus Scatousia excrementipullorum</name>
    <dbReference type="NCBI Taxonomy" id="2840936"/>
    <lineage>
        <taxon>Bacteria</taxon>
        <taxon>Candidatus Scatousia</taxon>
    </lineage>
</organism>
<evidence type="ECO:0000256" key="13">
    <source>
        <dbReference type="ARBA" id="ARBA00048811"/>
    </source>
</evidence>
<keyword evidence="8 15" id="KW-0808">Transferase</keyword>
<dbReference type="FunFam" id="3.40.50.2020:FF:000006">
    <property type="entry name" value="Hypoxanthine phosphoribosyltransferase"/>
    <property type="match status" value="1"/>
</dbReference>
<dbReference type="GO" id="GO:0000166">
    <property type="term" value="F:nucleotide binding"/>
    <property type="evidence" value="ECO:0007669"/>
    <property type="project" value="UniProtKB-KW"/>
</dbReference>
<dbReference type="InterPro" id="IPR000836">
    <property type="entry name" value="PRTase_dom"/>
</dbReference>
<keyword evidence="6 15" id="KW-0963">Cytoplasm</keyword>
<dbReference type="InterPro" id="IPR050408">
    <property type="entry name" value="HGPRT"/>
</dbReference>
<dbReference type="GO" id="GO:0032264">
    <property type="term" value="P:IMP salvage"/>
    <property type="evidence" value="ECO:0007669"/>
    <property type="project" value="TreeGrafter"/>
</dbReference>
<reference evidence="17" key="2">
    <citation type="journal article" date="2021" name="PeerJ">
        <title>Extensive microbial diversity within the chicken gut microbiome revealed by metagenomics and culture.</title>
        <authorList>
            <person name="Gilroy R."/>
            <person name="Ravi A."/>
            <person name="Getino M."/>
            <person name="Pursley I."/>
            <person name="Horton D.L."/>
            <person name="Alikhan N.F."/>
            <person name="Baker D."/>
            <person name="Gharbi K."/>
            <person name="Hall N."/>
            <person name="Watson M."/>
            <person name="Adriaenssens E.M."/>
            <person name="Foster-Nyarko E."/>
            <person name="Jarju S."/>
            <person name="Secka A."/>
            <person name="Antonio M."/>
            <person name="Oren A."/>
            <person name="Chaudhuri R.R."/>
            <person name="La Ragione R."/>
            <person name="Hildebrand F."/>
            <person name="Pallen M.J."/>
        </authorList>
    </citation>
    <scope>NUCLEOTIDE SEQUENCE</scope>
    <source>
        <strain evidence="17">10192</strain>
    </source>
</reference>
<sequence length="177" mass="20283">MEIKLSELKVLFSEAAIQERIKEIADEMNKFYNGEEVYAICVLKGAVMFATDLVKYLDMPLKMEFIRLSSYGTGTTSTGKVNAVDISLPDLNGKNVLIIEDIVDTGLTAKFLMDFMHCNFKTKSTKFCSLLDKKITRQTDIEPDYYGFEVDDKFVVGYGLDYEGYYRNLRYIGYVEK</sequence>
<dbReference type="GO" id="GO:0000287">
    <property type="term" value="F:magnesium ion binding"/>
    <property type="evidence" value="ECO:0007669"/>
    <property type="project" value="TreeGrafter"/>
</dbReference>
<comment type="pathway">
    <text evidence="3 15">Purine metabolism; IMP biosynthesis via salvage pathway; IMP from hypoxanthine: step 1/1.</text>
</comment>
<evidence type="ECO:0000256" key="14">
    <source>
        <dbReference type="ARBA" id="ARBA00049402"/>
    </source>
</evidence>
<dbReference type="Pfam" id="PF00156">
    <property type="entry name" value="Pribosyltran"/>
    <property type="match status" value="1"/>
</dbReference>
<dbReference type="GO" id="GO:0006166">
    <property type="term" value="P:purine ribonucleoside salvage"/>
    <property type="evidence" value="ECO:0007669"/>
    <property type="project" value="UniProtKB-KW"/>
</dbReference>
<comment type="catalytic activity">
    <reaction evidence="13">
        <text>GMP + diphosphate = guanine + 5-phospho-alpha-D-ribose 1-diphosphate</text>
        <dbReference type="Rhea" id="RHEA:25424"/>
        <dbReference type="ChEBI" id="CHEBI:16235"/>
        <dbReference type="ChEBI" id="CHEBI:33019"/>
        <dbReference type="ChEBI" id="CHEBI:58017"/>
        <dbReference type="ChEBI" id="CHEBI:58115"/>
        <dbReference type="EC" id="2.4.2.8"/>
    </reaction>
    <physiologicalReaction direction="right-to-left" evidence="13">
        <dbReference type="Rhea" id="RHEA:25426"/>
    </physiologicalReaction>
</comment>
<evidence type="ECO:0000256" key="10">
    <source>
        <dbReference type="ARBA" id="ARBA00022726"/>
    </source>
</evidence>
<dbReference type="InterPro" id="IPR005904">
    <property type="entry name" value="Hxn_phspho_trans"/>
</dbReference>
<dbReference type="GO" id="GO:0052657">
    <property type="term" value="F:guanine phosphoribosyltransferase activity"/>
    <property type="evidence" value="ECO:0007669"/>
    <property type="project" value="UniProtKB-ARBA"/>
</dbReference>
<reference evidence="17" key="1">
    <citation type="submission" date="2020-10" db="EMBL/GenBank/DDBJ databases">
        <authorList>
            <person name="Gilroy R."/>
        </authorList>
    </citation>
    <scope>NUCLEOTIDE SEQUENCE</scope>
    <source>
        <strain evidence="17">10192</strain>
    </source>
</reference>
<dbReference type="PANTHER" id="PTHR43340">
    <property type="entry name" value="HYPOXANTHINE-GUANINE PHOSPHORIBOSYLTRANSFERASE"/>
    <property type="match status" value="1"/>
</dbReference>
<evidence type="ECO:0000313" key="18">
    <source>
        <dbReference type="Proteomes" id="UP000823632"/>
    </source>
</evidence>
<evidence type="ECO:0000256" key="9">
    <source>
        <dbReference type="ARBA" id="ARBA00022723"/>
    </source>
</evidence>
<keyword evidence="11 15" id="KW-0547">Nucleotide-binding</keyword>
<comment type="subcellular location">
    <subcellularLocation>
        <location evidence="2 15">Cytoplasm</location>
    </subcellularLocation>
</comment>
<evidence type="ECO:0000259" key="16">
    <source>
        <dbReference type="Pfam" id="PF00156"/>
    </source>
</evidence>
<evidence type="ECO:0000256" key="12">
    <source>
        <dbReference type="ARBA" id="ARBA00022842"/>
    </source>
</evidence>
<dbReference type="AlphaFoldDB" id="A0A9D9DM73"/>
<evidence type="ECO:0000256" key="11">
    <source>
        <dbReference type="ARBA" id="ARBA00022741"/>
    </source>
</evidence>
<evidence type="ECO:0000256" key="3">
    <source>
        <dbReference type="ARBA" id="ARBA00004669"/>
    </source>
</evidence>